<name>A0A8S5RSN2_9CAUD</name>
<dbReference type="EMBL" id="BK057801">
    <property type="protein sequence ID" value="DAE92512.1"/>
    <property type="molecule type" value="Genomic_DNA"/>
</dbReference>
<accession>A0A8S5RSN2</accession>
<sequence>MSKSLLTTTELEAVAVQFFEDYPNHQDVYVTEDGQPFFEENRAIMHADDKGLTYKRYVRSFDEASVEPKQENTPTSDSPEYRGADPSEEKAKYEAKVKELQELELDSKNYTQLKDLVRYFGLEIENMKAPTLIKALNEFKQKLSE</sequence>
<feature type="region of interest" description="Disordered" evidence="1">
    <location>
        <begin position="63"/>
        <end position="92"/>
    </location>
</feature>
<reference evidence="2" key="1">
    <citation type="journal article" date="2021" name="Proc. Natl. Acad. Sci. U.S.A.">
        <title>A Catalog of Tens of Thousands of Viruses from Human Metagenomes Reveals Hidden Associations with Chronic Diseases.</title>
        <authorList>
            <person name="Tisza M.J."/>
            <person name="Buck C.B."/>
        </authorList>
    </citation>
    <scope>NUCLEOTIDE SEQUENCE</scope>
    <source>
        <strain evidence="2">CtQV19</strain>
    </source>
</reference>
<feature type="compositionally biased region" description="Basic and acidic residues" evidence="1">
    <location>
        <begin position="79"/>
        <end position="92"/>
    </location>
</feature>
<evidence type="ECO:0000256" key="1">
    <source>
        <dbReference type="SAM" id="MobiDB-lite"/>
    </source>
</evidence>
<organism evidence="2">
    <name type="scientific">Myoviridae sp. ctQV19</name>
    <dbReference type="NCBI Taxonomy" id="2827607"/>
    <lineage>
        <taxon>Viruses</taxon>
        <taxon>Duplodnaviria</taxon>
        <taxon>Heunggongvirae</taxon>
        <taxon>Uroviricota</taxon>
        <taxon>Caudoviricetes</taxon>
    </lineage>
</organism>
<protein>
    <submittedName>
        <fullName evidence="2">Uncharacterized protein</fullName>
    </submittedName>
</protein>
<evidence type="ECO:0000313" key="2">
    <source>
        <dbReference type="EMBL" id="DAE92512.1"/>
    </source>
</evidence>
<proteinExistence type="predicted"/>